<gene>
    <name evidence="3" type="ORF">Z518_06444</name>
</gene>
<dbReference type="InterPro" id="IPR029058">
    <property type="entry name" value="AB_hydrolase_fold"/>
</dbReference>
<dbReference type="GeneID" id="25294515"/>
<dbReference type="EMBL" id="KN847478">
    <property type="protein sequence ID" value="KIX05572.1"/>
    <property type="molecule type" value="Genomic_DNA"/>
</dbReference>
<keyword evidence="4" id="KW-1185">Reference proteome</keyword>
<dbReference type="SMART" id="SM00939">
    <property type="entry name" value="PepX_C"/>
    <property type="match status" value="1"/>
</dbReference>
<dbReference type="InterPro" id="IPR050585">
    <property type="entry name" value="Xaa-Pro_dipeptidyl-ppase/CocE"/>
</dbReference>
<evidence type="ECO:0000259" key="2">
    <source>
        <dbReference type="SMART" id="SM00939"/>
    </source>
</evidence>
<evidence type="ECO:0000256" key="1">
    <source>
        <dbReference type="ARBA" id="ARBA00022801"/>
    </source>
</evidence>
<dbReference type="STRING" id="1442369.A0A0D2FTZ8"/>
<dbReference type="RefSeq" id="XP_013272708.1">
    <property type="nucleotide sequence ID" value="XM_013417254.1"/>
</dbReference>
<dbReference type="AlphaFoldDB" id="A0A0D2FTZ8"/>
<dbReference type="SUPFAM" id="SSF49785">
    <property type="entry name" value="Galactose-binding domain-like"/>
    <property type="match status" value="1"/>
</dbReference>
<dbReference type="GO" id="GO:0008239">
    <property type="term" value="F:dipeptidyl-peptidase activity"/>
    <property type="evidence" value="ECO:0007669"/>
    <property type="project" value="InterPro"/>
</dbReference>
<dbReference type="Gene3D" id="2.60.120.260">
    <property type="entry name" value="Galactose-binding domain-like"/>
    <property type="match status" value="1"/>
</dbReference>
<dbReference type="HOGENOM" id="CLU_015590_3_0_1"/>
<keyword evidence="1" id="KW-0378">Hydrolase</keyword>
<dbReference type="VEuPathDB" id="FungiDB:Z518_06444"/>
<dbReference type="PANTHER" id="PTHR43056:SF10">
    <property type="entry name" value="COCE_NOND FAMILY, PUTATIVE (AFU_ORTHOLOGUE AFUA_7G00600)-RELATED"/>
    <property type="match status" value="1"/>
</dbReference>
<dbReference type="PANTHER" id="PTHR43056">
    <property type="entry name" value="PEPTIDASE S9 PROLYL OLIGOPEPTIDASE"/>
    <property type="match status" value="1"/>
</dbReference>
<dbReference type="InterPro" id="IPR000383">
    <property type="entry name" value="Xaa-Pro-like_dom"/>
</dbReference>
<name>A0A0D2FTZ8_9EURO</name>
<dbReference type="InterPro" id="IPR013736">
    <property type="entry name" value="Xaa-Pro_dipept_C"/>
</dbReference>
<dbReference type="InterPro" id="IPR005674">
    <property type="entry name" value="CocE/Ser_esterase"/>
</dbReference>
<dbReference type="NCBIfam" id="TIGR00976">
    <property type="entry name" value="CocE_NonD"/>
    <property type="match status" value="2"/>
</dbReference>
<dbReference type="Proteomes" id="UP000053617">
    <property type="component" value="Unassembled WGS sequence"/>
</dbReference>
<dbReference type="SUPFAM" id="SSF53474">
    <property type="entry name" value="alpha/beta-Hydrolases"/>
    <property type="match status" value="1"/>
</dbReference>
<dbReference type="InterPro" id="IPR008979">
    <property type="entry name" value="Galactose-bd-like_sf"/>
</dbReference>
<organism evidence="3 4">
    <name type="scientific">Rhinocladiella mackenziei CBS 650.93</name>
    <dbReference type="NCBI Taxonomy" id="1442369"/>
    <lineage>
        <taxon>Eukaryota</taxon>
        <taxon>Fungi</taxon>
        <taxon>Dikarya</taxon>
        <taxon>Ascomycota</taxon>
        <taxon>Pezizomycotina</taxon>
        <taxon>Eurotiomycetes</taxon>
        <taxon>Chaetothyriomycetidae</taxon>
        <taxon>Chaetothyriales</taxon>
        <taxon>Herpotrichiellaceae</taxon>
        <taxon>Rhinocladiella</taxon>
    </lineage>
</organism>
<dbReference type="OrthoDB" id="2578740at2759"/>
<accession>A0A0D2FTZ8</accession>
<reference evidence="3 4" key="1">
    <citation type="submission" date="2015-01" db="EMBL/GenBank/DDBJ databases">
        <title>The Genome Sequence of Rhinocladiella mackenzie CBS 650.93.</title>
        <authorList>
            <consortium name="The Broad Institute Genomics Platform"/>
            <person name="Cuomo C."/>
            <person name="de Hoog S."/>
            <person name="Gorbushina A."/>
            <person name="Stielow B."/>
            <person name="Teixiera M."/>
            <person name="Abouelleil A."/>
            <person name="Chapman S.B."/>
            <person name="Priest M."/>
            <person name="Young S.K."/>
            <person name="Wortman J."/>
            <person name="Nusbaum C."/>
            <person name="Birren B."/>
        </authorList>
    </citation>
    <scope>NUCLEOTIDE SEQUENCE [LARGE SCALE GENOMIC DNA]</scope>
    <source>
        <strain evidence="3 4">CBS 650.93</strain>
    </source>
</reference>
<dbReference type="Pfam" id="PF02129">
    <property type="entry name" value="Peptidase_S15"/>
    <property type="match status" value="1"/>
</dbReference>
<proteinExistence type="predicted"/>
<sequence length="576" mass="65739">MSVIYSKDIGAVYRKAVHPQEATAPFRPAPPLKHETILLDGSKVLLEKDLAIPMRDGIKLYADIYRPIDSIAEKTPTIVMWGPFGKHGAVPPKMFENMGVDFNKLSKYTHWELPDPLVWCADYKYSLLLVDPRGCWWSGGGEPNHILPEEGRDGYDLVEWVARQPWCTGKIGWGAVSYYAMSAYHVAELQPPHLSAIMPWEGISDPYREVNTMWMNLTADGLGLSDDHAVASLEHPLFDDWWRSRVSDWTKIEVPAYSVTGFSSLALHLRGTIEAWKQFSSPRKYLKVRVSSTLVFFNPARHVSPLMLTNHHGGREWEAYYTDENIRKQKLFWDRFLKDESNGVDSWPNVELSVRTSADEAVVRSETSFPPERAELTQFHISRERALSPDASTPGMEPHSLTFKAHDVQEQLAFDYKFSKRTEITGNSSAKLHIQVLNCPDVDLFLALQKINAKGEEVKFYHSTEKIEASATFGWFRASHRELDPERSIPGRPYHSHARRQWLRPCDIYPVEVELWPTSTVWEDGEIMRLVVKGTPFTDSENLTQARIPSHSFGQVKLWFGGEYDSGLSVPIVHDE</sequence>
<feature type="domain" description="Xaa-Pro dipeptidyl-peptidase C-terminal" evidence="2">
    <location>
        <begin position="330"/>
        <end position="569"/>
    </location>
</feature>
<evidence type="ECO:0000313" key="4">
    <source>
        <dbReference type="Proteomes" id="UP000053617"/>
    </source>
</evidence>
<evidence type="ECO:0000313" key="3">
    <source>
        <dbReference type="EMBL" id="KIX05572.1"/>
    </source>
</evidence>
<dbReference type="Gene3D" id="3.40.50.1820">
    <property type="entry name" value="alpha/beta hydrolase"/>
    <property type="match status" value="1"/>
</dbReference>
<dbReference type="Pfam" id="PF08530">
    <property type="entry name" value="PepX_C"/>
    <property type="match status" value="1"/>
</dbReference>
<protein>
    <recommendedName>
        <fullName evidence="2">Xaa-Pro dipeptidyl-peptidase C-terminal domain-containing protein</fullName>
    </recommendedName>
</protein>